<reference evidence="1" key="1">
    <citation type="submission" date="2014-12" db="EMBL/GenBank/DDBJ databases">
        <title>Insight into the proteome of Arion vulgaris.</title>
        <authorList>
            <person name="Aradska J."/>
            <person name="Bulat T."/>
            <person name="Smidak R."/>
            <person name="Sarate P."/>
            <person name="Gangsoo J."/>
            <person name="Sialana F."/>
            <person name="Bilban M."/>
            <person name="Lubec G."/>
        </authorList>
    </citation>
    <scope>NUCLEOTIDE SEQUENCE</scope>
    <source>
        <tissue evidence="1">Skin</tissue>
    </source>
</reference>
<proteinExistence type="predicted"/>
<name>A0A0B7B336_9EUPU</name>
<organism evidence="1">
    <name type="scientific">Arion vulgaris</name>
    <dbReference type="NCBI Taxonomy" id="1028688"/>
    <lineage>
        <taxon>Eukaryota</taxon>
        <taxon>Metazoa</taxon>
        <taxon>Spiralia</taxon>
        <taxon>Lophotrochozoa</taxon>
        <taxon>Mollusca</taxon>
        <taxon>Gastropoda</taxon>
        <taxon>Heterobranchia</taxon>
        <taxon>Euthyneura</taxon>
        <taxon>Panpulmonata</taxon>
        <taxon>Eupulmonata</taxon>
        <taxon>Stylommatophora</taxon>
        <taxon>Helicina</taxon>
        <taxon>Arionoidea</taxon>
        <taxon>Arionidae</taxon>
        <taxon>Arion</taxon>
    </lineage>
</organism>
<evidence type="ECO:0000313" key="1">
    <source>
        <dbReference type="EMBL" id="CEK86510.1"/>
    </source>
</evidence>
<accession>A0A0B7B336</accession>
<sequence>QSLLGSDTNHKEWFRKWLIRSVHGRRLIVHPCQDTENVADPLVDVVCRDGT</sequence>
<protein>
    <submittedName>
        <fullName evidence="1">Uncharacterized protein</fullName>
    </submittedName>
</protein>
<feature type="non-terminal residue" evidence="1">
    <location>
        <position position="1"/>
    </location>
</feature>
<dbReference type="EMBL" id="HACG01039645">
    <property type="protein sequence ID" value="CEK86510.1"/>
    <property type="molecule type" value="Transcribed_RNA"/>
</dbReference>
<gene>
    <name evidence="1" type="primary">ORF154194</name>
</gene>
<dbReference type="AlphaFoldDB" id="A0A0B7B336"/>